<evidence type="ECO:0000313" key="1">
    <source>
        <dbReference type="EMBL" id="SDB92298.1"/>
    </source>
</evidence>
<dbReference type="AlphaFoldDB" id="A0A1G6HDY0"/>
<dbReference type="EMBL" id="FMYF01000009">
    <property type="protein sequence ID" value="SDB92298.1"/>
    <property type="molecule type" value="Genomic_DNA"/>
</dbReference>
<gene>
    <name evidence="1" type="ORF">GA0111570_1094</name>
</gene>
<dbReference type="STRING" id="1577474.GA0111570_1094"/>
<dbReference type="RefSeq" id="WP_139283244.1">
    <property type="nucleotide sequence ID" value="NZ_FMYF01000009.1"/>
</dbReference>
<evidence type="ECO:0000313" key="2">
    <source>
        <dbReference type="Proteomes" id="UP000199086"/>
    </source>
</evidence>
<reference evidence="1 2" key="1">
    <citation type="submission" date="2016-06" db="EMBL/GenBank/DDBJ databases">
        <authorList>
            <person name="Olsen C.W."/>
            <person name="Carey S."/>
            <person name="Hinshaw L."/>
            <person name="Karasin A.I."/>
        </authorList>
    </citation>
    <scope>NUCLEOTIDE SEQUENCE [LARGE SCALE GENOMIC DNA]</scope>
    <source>
        <strain evidence="1 2">LZ-22</strain>
    </source>
</reference>
<dbReference type="Proteomes" id="UP000199086">
    <property type="component" value="Unassembled WGS sequence"/>
</dbReference>
<proteinExistence type="predicted"/>
<organism evidence="1 2">
    <name type="scientific">Raineyella antarctica</name>
    <dbReference type="NCBI Taxonomy" id="1577474"/>
    <lineage>
        <taxon>Bacteria</taxon>
        <taxon>Bacillati</taxon>
        <taxon>Actinomycetota</taxon>
        <taxon>Actinomycetes</taxon>
        <taxon>Propionibacteriales</taxon>
        <taxon>Propionibacteriaceae</taxon>
        <taxon>Raineyella</taxon>
    </lineage>
</organism>
<sequence length="96" mass="10859">MTASPHPIKHFLLVYDRAEGHQVAVEEFGTDSAAAVRRYQELEREHASNPRMDIVLVGSDSLDTVRVTHANYFVEGAATVEALESYLRSFSERFVY</sequence>
<name>A0A1G6HDY0_9ACTN</name>
<accession>A0A1G6HDY0</accession>
<protein>
    <submittedName>
        <fullName evidence="1">Uncharacterized protein</fullName>
    </submittedName>
</protein>
<dbReference type="OrthoDB" id="4983072at2"/>
<keyword evidence="2" id="KW-1185">Reference proteome</keyword>